<evidence type="ECO:0000256" key="1">
    <source>
        <dbReference type="SAM" id="Phobius"/>
    </source>
</evidence>
<keyword evidence="2" id="KW-0496">Mitochondrion</keyword>
<gene>
    <name evidence="2" type="ORF">C0992_000018</name>
    <name evidence="3" type="ORF">C0992_000019</name>
</gene>
<keyword evidence="1" id="KW-0812">Transmembrane</keyword>
<evidence type="ECO:0000313" key="3">
    <source>
        <dbReference type="EMBL" id="AYE93334.1"/>
    </source>
</evidence>
<dbReference type="AlphaFoldDB" id="A0A386TYM3"/>
<sequence length="140" mass="16368">MIKNIYLFINNKFLPDNNFSEFKEELLNNILEVIKPVLEPVTVDYSNEILANQIYVISVLSFILCIMIVLLIIGLLINIILFVYSDRIKEMFTNKFIRGYINLNKKVIGIEIFVLGGSILYFMYYLSYGLQFLATHRILI</sequence>
<dbReference type="EMBL" id="MH725797">
    <property type="protein sequence ID" value="AYE93334.1"/>
    <property type="molecule type" value="Genomic_DNA"/>
</dbReference>
<geneLocation type="mitochondrion" evidence="2"/>
<protein>
    <submittedName>
        <fullName evidence="2">Uncharacterized protein</fullName>
    </submittedName>
</protein>
<name>A0A386TYM3_9AGAR</name>
<evidence type="ECO:0000313" key="2">
    <source>
        <dbReference type="EMBL" id="AYE93333.1"/>
    </source>
</evidence>
<dbReference type="EMBL" id="MH725797">
    <property type="protein sequence ID" value="AYE93333.1"/>
    <property type="molecule type" value="Genomic_DNA"/>
</dbReference>
<feature type="transmembrane region" description="Helical" evidence="1">
    <location>
        <begin position="106"/>
        <end position="126"/>
    </location>
</feature>
<feature type="transmembrane region" description="Helical" evidence="1">
    <location>
        <begin position="54"/>
        <end position="85"/>
    </location>
</feature>
<organism evidence="2">
    <name type="scientific">Termitomyces sp</name>
    <dbReference type="NCBI Taxonomy" id="1916073"/>
    <lineage>
        <taxon>Eukaryota</taxon>
        <taxon>Fungi</taxon>
        <taxon>Dikarya</taxon>
        <taxon>Basidiomycota</taxon>
        <taxon>Agaricomycotina</taxon>
        <taxon>Agaricomycetes</taxon>
        <taxon>Agaricomycetidae</taxon>
        <taxon>Agaricales</taxon>
        <taxon>Tricholomatineae</taxon>
        <taxon>Lyophyllaceae</taxon>
        <taxon>Termitomyces</taxon>
    </lineage>
</organism>
<accession>A0A386TYM3</accession>
<keyword evidence="1" id="KW-0472">Membrane</keyword>
<proteinExistence type="predicted"/>
<keyword evidence="1" id="KW-1133">Transmembrane helix</keyword>
<reference evidence="2" key="1">
    <citation type="submission" date="2018-08" db="EMBL/GenBank/DDBJ databases">
        <title>Comparative mitochondrial genomics of the basidiomycete Termitomyces.</title>
        <authorList>
            <person name="Nieuwenhuis M."/>
        </authorList>
    </citation>
    <scope>NUCLEOTIDE SEQUENCE</scope>
    <source>
        <strain evidence="2">T32</strain>
    </source>
</reference>